<dbReference type="SMART" id="SM00248">
    <property type="entry name" value="ANK"/>
    <property type="match status" value="3"/>
</dbReference>
<dbReference type="EMBL" id="CAXITT010000195">
    <property type="protein sequence ID" value="CAL1535231.1"/>
    <property type="molecule type" value="Genomic_DNA"/>
</dbReference>
<feature type="non-terminal residue" evidence="4">
    <location>
        <position position="1"/>
    </location>
</feature>
<feature type="repeat" description="ANK" evidence="3">
    <location>
        <begin position="115"/>
        <end position="142"/>
    </location>
</feature>
<evidence type="ECO:0000313" key="5">
    <source>
        <dbReference type="Proteomes" id="UP001497497"/>
    </source>
</evidence>
<dbReference type="Pfam" id="PF12796">
    <property type="entry name" value="Ank_2"/>
    <property type="match status" value="2"/>
</dbReference>
<protein>
    <submittedName>
        <fullName evidence="4">Uncharacterized protein</fullName>
    </submittedName>
</protein>
<sequence>GHEINVQKYQDSPLTASCKLGRLDLIKLLISYQAEVNVMSYNNEFEYAGSPLDAAISGGHIECIKLLLQHGAYLHLQSAMVASIKRQRLQSLEFLLDKFPEEGAALACDTELGLLHYASKKNNEDIVILLIDHGCDVDSTYNDKTPLMNALNPRVVA</sequence>
<gene>
    <name evidence="4" type="ORF">GSLYS_00009191001</name>
</gene>
<dbReference type="Proteomes" id="UP001497497">
    <property type="component" value="Unassembled WGS sequence"/>
</dbReference>
<reference evidence="4 5" key="1">
    <citation type="submission" date="2024-04" db="EMBL/GenBank/DDBJ databases">
        <authorList>
            <consortium name="Genoscope - CEA"/>
            <person name="William W."/>
        </authorList>
    </citation>
    <scope>NUCLEOTIDE SEQUENCE [LARGE SCALE GENOMIC DNA]</scope>
</reference>
<dbReference type="PANTHER" id="PTHR24123:SF33">
    <property type="entry name" value="PROTEIN HOS4"/>
    <property type="match status" value="1"/>
</dbReference>
<dbReference type="SUPFAM" id="SSF48403">
    <property type="entry name" value="Ankyrin repeat"/>
    <property type="match status" value="1"/>
</dbReference>
<comment type="caution">
    <text evidence="4">The sequence shown here is derived from an EMBL/GenBank/DDBJ whole genome shotgun (WGS) entry which is preliminary data.</text>
</comment>
<keyword evidence="5" id="KW-1185">Reference proteome</keyword>
<evidence type="ECO:0000256" key="1">
    <source>
        <dbReference type="ARBA" id="ARBA00022737"/>
    </source>
</evidence>
<evidence type="ECO:0000256" key="3">
    <source>
        <dbReference type="PROSITE-ProRule" id="PRU00023"/>
    </source>
</evidence>
<dbReference type="Gene3D" id="1.25.40.20">
    <property type="entry name" value="Ankyrin repeat-containing domain"/>
    <property type="match status" value="1"/>
</dbReference>
<dbReference type="AlphaFoldDB" id="A0AAV2HMF0"/>
<feature type="non-terminal residue" evidence="4">
    <location>
        <position position="157"/>
    </location>
</feature>
<dbReference type="InterPro" id="IPR002110">
    <property type="entry name" value="Ankyrin_rpt"/>
</dbReference>
<dbReference type="InterPro" id="IPR036770">
    <property type="entry name" value="Ankyrin_rpt-contain_sf"/>
</dbReference>
<evidence type="ECO:0000313" key="4">
    <source>
        <dbReference type="EMBL" id="CAL1535231.1"/>
    </source>
</evidence>
<name>A0AAV2HMF0_LYMST</name>
<dbReference type="PROSITE" id="PS50297">
    <property type="entry name" value="ANK_REP_REGION"/>
    <property type="match status" value="1"/>
</dbReference>
<proteinExistence type="predicted"/>
<evidence type="ECO:0000256" key="2">
    <source>
        <dbReference type="ARBA" id="ARBA00023043"/>
    </source>
</evidence>
<accession>A0AAV2HMF0</accession>
<dbReference type="InterPro" id="IPR051165">
    <property type="entry name" value="Multifunctional_ANK_Repeat"/>
</dbReference>
<dbReference type="PROSITE" id="PS50088">
    <property type="entry name" value="ANK_REPEAT"/>
    <property type="match status" value="2"/>
</dbReference>
<feature type="repeat" description="ANK" evidence="3">
    <location>
        <begin position="47"/>
        <end position="79"/>
    </location>
</feature>
<keyword evidence="2 3" id="KW-0040">ANK repeat</keyword>
<keyword evidence="1" id="KW-0677">Repeat</keyword>
<dbReference type="PANTHER" id="PTHR24123">
    <property type="entry name" value="ANKYRIN REPEAT-CONTAINING"/>
    <property type="match status" value="1"/>
</dbReference>
<organism evidence="4 5">
    <name type="scientific">Lymnaea stagnalis</name>
    <name type="common">Great pond snail</name>
    <name type="synonym">Helix stagnalis</name>
    <dbReference type="NCBI Taxonomy" id="6523"/>
    <lineage>
        <taxon>Eukaryota</taxon>
        <taxon>Metazoa</taxon>
        <taxon>Spiralia</taxon>
        <taxon>Lophotrochozoa</taxon>
        <taxon>Mollusca</taxon>
        <taxon>Gastropoda</taxon>
        <taxon>Heterobranchia</taxon>
        <taxon>Euthyneura</taxon>
        <taxon>Panpulmonata</taxon>
        <taxon>Hygrophila</taxon>
        <taxon>Lymnaeoidea</taxon>
        <taxon>Lymnaeidae</taxon>
        <taxon>Lymnaea</taxon>
    </lineage>
</organism>